<sequence length="370" mass="41864">MAMQVKMAELAIDGVKAAGEVVEDMGSASIEGASITTGYDYARQKLEKEAEVREEVNPWQLLRQGALGLTFGGILGGGLGYAAGKWADKMATAAIKRAKDAMGEDTPFRDIPHENLVGDKLYPYKESDSWIKSFTVLTISDKVKLSLVNDITQNIVIQQNFFKEREYQYNYNPMEALESGEEYTHVSIDTLVKEDYEFEFQLLEYEDELDYGTPREDSIVWLQIGLMPKSKTKFLNTRAIIEEYGINPYFEALGTDEITFNGPGTSAKIANKMFGRPLTYEIGHQYSDYNAYGPYVWQWGKTDLEGKVSFNVSFNKDFLDDFTEIFGLMEGFNSIDDVVLYIRAFSSYFDWDDFAIDSPDQYIASKDGSV</sequence>
<protein>
    <submittedName>
        <fullName evidence="1">Uncharacterized protein</fullName>
    </submittedName>
</protein>
<name>A0A0F8X9M6_9ZZZZ</name>
<feature type="non-terminal residue" evidence="1">
    <location>
        <position position="1"/>
    </location>
</feature>
<gene>
    <name evidence="1" type="ORF">LCGC14_2973480</name>
</gene>
<proteinExistence type="predicted"/>
<reference evidence="1" key="1">
    <citation type="journal article" date="2015" name="Nature">
        <title>Complex archaea that bridge the gap between prokaryotes and eukaryotes.</title>
        <authorList>
            <person name="Spang A."/>
            <person name="Saw J.H."/>
            <person name="Jorgensen S.L."/>
            <person name="Zaremba-Niedzwiedzka K."/>
            <person name="Martijn J."/>
            <person name="Lind A.E."/>
            <person name="van Eijk R."/>
            <person name="Schleper C."/>
            <person name="Guy L."/>
            <person name="Ettema T.J."/>
        </authorList>
    </citation>
    <scope>NUCLEOTIDE SEQUENCE</scope>
</reference>
<evidence type="ECO:0000313" key="1">
    <source>
        <dbReference type="EMBL" id="KKK65503.1"/>
    </source>
</evidence>
<comment type="caution">
    <text evidence="1">The sequence shown here is derived from an EMBL/GenBank/DDBJ whole genome shotgun (WGS) entry which is preliminary data.</text>
</comment>
<dbReference type="AlphaFoldDB" id="A0A0F8X9M6"/>
<dbReference type="EMBL" id="LAZR01060524">
    <property type="protein sequence ID" value="KKK65503.1"/>
    <property type="molecule type" value="Genomic_DNA"/>
</dbReference>
<feature type="non-terminal residue" evidence="1">
    <location>
        <position position="370"/>
    </location>
</feature>
<organism evidence="1">
    <name type="scientific">marine sediment metagenome</name>
    <dbReference type="NCBI Taxonomy" id="412755"/>
    <lineage>
        <taxon>unclassified sequences</taxon>
        <taxon>metagenomes</taxon>
        <taxon>ecological metagenomes</taxon>
    </lineage>
</organism>
<accession>A0A0F8X9M6</accession>